<evidence type="ECO:0000313" key="1">
    <source>
        <dbReference type="EMBL" id="CAD8158131.1"/>
    </source>
</evidence>
<sequence>MRMRYLNSISKDDSRELSKDLSNLSIHKKSCLVDSQVTTLNLYGINF</sequence>
<reference evidence="2" key="1">
    <citation type="submission" date="2021-01" db="EMBL/GenBank/DDBJ databases">
        <authorList>
            <consortium name="Genoscope - CEA"/>
            <person name="William W."/>
        </authorList>
    </citation>
    <scope>NUCLEOTIDE SEQUENCE</scope>
</reference>
<protein>
    <submittedName>
        <fullName evidence="2">Uncharacterized protein</fullName>
    </submittedName>
</protein>
<accession>A0A8S1U2B0</accession>
<dbReference type="AlphaFoldDB" id="A0A8S1U2B0"/>
<gene>
    <name evidence="1" type="ORF">POCTA_138.1.T0350031</name>
    <name evidence="2" type="ORF">POCTA_138.1.T0350032</name>
</gene>
<evidence type="ECO:0000313" key="2">
    <source>
        <dbReference type="EMBL" id="CAD8158133.1"/>
    </source>
</evidence>
<comment type="caution">
    <text evidence="2">The sequence shown here is derived from an EMBL/GenBank/DDBJ whole genome shotgun (WGS) entry which is preliminary data.</text>
</comment>
<dbReference type="EMBL" id="CAJJDP010000035">
    <property type="protein sequence ID" value="CAD8158133.1"/>
    <property type="molecule type" value="Genomic_DNA"/>
</dbReference>
<proteinExistence type="predicted"/>
<dbReference type="EMBL" id="CAJJDP010000035">
    <property type="protein sequence ID" value="CAD8158131.1"/>
    <property type="molecule type" value="Genomic_DNA"/>
</dbReference>
<evidence type="ECO:0000313" key="3">
    <source>
        <dbReference type="Proteomes" id="UP000683925"/>
    </source>
</evidence>
<name>A0A8S1U2B0_PAROT</name>
<dbReference type="Proteomes" id="UP000683925">
    <property type="component" value="Unassembled WGS sequence"/>
</dbReference>
<keyword evidence="3" id="KW-1185">Reference proteome</keyword>
<organism evidence="2 3">
    <name type="scientific">Paramecium octaurelia</name>
    <dbReference type="NCBI Taxonomy" id="43137"/>
    <lineage>
        <taxon>Eukaryota</taxon>
        <taxon>Sar</taxon>
        <taxon>Alveolata</taxon>
        <taxon>Ciliophora</taxon>
        <taxon>Intramacronucleata</taxon>
        <taxon>Oligohymenophorea</taxon>
        <taxon>Peniculida</taxon>
        <taxon>Parameciidae</taxon>
        <taxon>Paramecium</taxon>
    </lineage>
</organism>